<dbReference type="EMBL" id="JABANU010000020">
    <property type="protein sequence ID" value="MBI5975600.1"/>
    <property type="molecule type" value="Genomic_DNA"/>
</dbReference>
<sequence>MVRKIKKYKVLQIGGENFQPQLANPQDVKWNYIDIDTIHGLAEEGRAFESETKINGKYDMIYIEAPHSTMLMRVLERIALPFNTFIDEGYWDASYQSEEVVEQRIIRPLTYRTYEEKSEKIQALTFSGQYGDKVSPKHGIVNRSFSGDARYIGNHQLKLEGHFGEVLQPIVTWQNHLYYDEHKVIQIWPEYQTTGTVEVQYTFRLLSTDPASHVIDTYVLNEAELTEPLEIPIHDQNANITISVSAKGEGTLTLGAVHKRWSRIEMGQFIFGGKRYADSTRDELIYYFDPGDMKPPLNVYFSGYRSAEGFEGFFMMRHFNAPFILIGDPRIEGGAFYLGSDDYEAQIQSVIQNALKKLNFKSNELILSGLSMGSFGALYYGAKLNPSAIIVGKPLINIGTVADNMRLRRPEDFGTALDVLLKNEKSLSASAITRLNKRFWDVFGQADMSQTTFAIAHMEDDDYDLYAYEMLLPILSKQHARVMSRGVPGRHNDDSPTITSWFINFYNIILESQFGREPHDI</sequence>
<comment type="caution">
    <text evidence="1">The sequence shown here is derived from an EMBL/GenBank/DDBJ whole genome shotgun (WGS) entry which is preliminary data.</text>
</comment>
<evidence type="ECO:0000313" key="1">
    <source>
        <dbReference type="EMBL" id="MBI5975600.1"/>
    </source>
</evidence>
<dbReference type="Pfam" id="PF16929">
    <property type="entry name" value="Asp2"/>
    <property type="match status" value="1"/>
</dbReference>
<dbReference type="InterPro" id="IPR029058">
    <property type="entry name" value="AB_hydrolase_fold"/>
</dbReference>
<organism evidence="1 2">
    <name type="scientific">Staphylococcus canis</name>
    <dbReference type="NCBI Taxonomy" id="2724942"/>
    <lineage>
        <taxon>Bacteria</taxon>
        <taxon>Bacillati</taxon>
        <taxon>Bacillota</taxon>
        <taxon>Bacilli</taxon>
        <taxon>Bacillales</taxon>
        <taxon>Staphylococcaceae</taxon>
        <taxon>Staphylococcus</taxon>
    </lineage>
</organism>
<gene>
    <name evidence="1" type="primary">asp2</name>
    <name evidence="1" type="ORF">HHH54_08320</name>
</gene>
<dbReference type="SUPFAM" id="SSF53474">
    <property type="entry name" value="alpha/beta-Hydrolases"/>
    <property type="match status" value="1"/>
</dbReference>
<dbReference type="RefSeq" id="WP_198618375.1">
    <property type="nucleotide sequence ID" value="NZ_JABANU010000020.1"/>
</dbReference>
<name>A0ABS0TA26_9STAP</name>
<dbReference type="InterPro" id="IPR022267">
    <property type="entry name" value="Asp2"/>
</dbReference>
<proteinExistence type="predicted"/>
<reference evidence="1 2" key="1">
    <citation type="submission" date="2020-04" db="EMBL/GenBank/DDBJ databases">
        <title>Staphylococcus species from domestic dog.</title>
        <authorList>
            <person name="Paterson G.K."/>
        </authorList>
    </citation>
    <scope>NUCLEOTIDE SEQUENCE [LARGE SCALE GENOMIC DNA]</scope>
    <source>
        <strain evidence="1 2">H16/1A</strain>
    </source>
</reference>
<accession>A0ABS0TA26</accession>
<keyword evidence="2" id="KW-1185">Reference proteome</keyword>
<protein>
    <submittedName>
        <fullName evidence="1">Accessory Sec system protein Asp2</fullName>
    </submittedName>
</protein>
<dbReference type="Proteomes" id="UP000751852">
    <property type="component" value="Unassembled WGS sequence"/>
</dbReference>
<dbReference type="NCBIfam" id="TIGR03712">
    <property type="entry name" value="acc_sec_asp2"/>
    <property type="match status" value="1"/>
</dbReference>
<evidence type="ECO:0000313" key="2">
    <source>
        <dbReference type="Proteomes" id="UP000751852"/>
    </source>
</evidence>